<reference evidence="3" key="1">
    <citation type="journal article" date="2005" name="Nature">
        <title>The map-based sequence of the rice genome.</title>
        <authorList>
            <consortium name="International rice genome sequencing project (IRGSP)"/>
            <person name="Matsumoto T."/>
            <person name="Wu J."/>
            <person name="Kanamori H."/>
            <person name="Katayose Y."/>
            <person name="Fujisawa M."/>
            <person name="Namiki N."/>
            <person name="Mizuno H."/>
            <person name="Yamamoto K."/>
            <person name="Antonio B.A."/>
            <person name="Baba T."/>
            <person name="Sakata K."/>
            <person name="Nagamura Y."/>
            <person name="Aoki H."/>
            <person name="Arikawa K."/>
            <person name="Arita K."/>
            <person name="Bito T."/>
            <person name="Chiden Y."/>
            <person name="Fujitsuka N."/>
            <person name="Fukunaka R."/>
            <person name="Hamada M."/>
            <person name="Harada C."/>
            <person name="Hayashi A."/>
            <person name="Hijishita S."/>
            <person name="Honda M."/>
            <person name="Hosokawa S."/>
            <person name="Ichikawa Y."/>
            <person name="Idonuma A."/>
            <person name="Iijima M."/>
            <person name="Ikeda M."/>
            <person name="Ikeno M."/>
            <person name="Ito K."/>
            <person name="Ito S."/>
            <person name="Ito T."/>
            <person name="Ito Y."/>
            <person name="Ito Y."/>
            <person name="Iwabuchi A."/>
            <person name="Kamiya K."/>
            <person name="Karasawa W."/>
            <person name="Kurita K."/>
            <person name="Katagiri S."/>
            <person name="Kikuta A."/>
            <person name="Kobayashi H."/>
            <person name="Kobayashi N."/>
            <person name="Machita K."/>
            <person name="Maehara T."/>
            <person name="Masukawa M."/>
            <person name="Mizubayashi T."/>
            <person name="Mukai Y."/>
            <person name="Nagasaki H."/>
            <person name="Nagata Y."/>
            <person name="Naito S."/>
            <person name="Nakashima M."/>
            <person name="Nakama Y."/>
            <person name="Nakamichi Y."/>
            <person name="Nakamura M."/>
            <person name="Meguro A."/>
            <person name="Negishi M."/>
            <person name="Ohta I."/>
            <person name="Ohta T."/>
            <person name="Okamoto M."/>
            <person name="Ono N."/>
            <person name="Saji S."/>
            <person name="Sakaguchi M."/>
            <person name="Sakai K."/>
            <person name="Shibata M."/>
            <person name="Shimokawa T."/>
            <person name="Song J."/>
            <person name="Takazaki Y."/>
            <person name="Terasawa K."/>
            <person name="Tsugane M."/>
            <person name="Tsuji K."/>
            <person name="Ueda S."/>
            <person name="Waki K."/>
            <person name="Yamagata H."/>
            <person name="Yamamoto M."/>
            <person name="Yamamoto S."/>
            <person name="Yamane H."/>
            <person name="Yoshiki S."/>
            <person name="Yoshihara R."/>
            <person name="Yukawa K."/>
            <person name="Zhong H."/>
            <person name="Yano M."/>
            <person name="Yuan Q."/>
            <person name="Ouyang S."/>
            <person name="Liu J."/>
            <person name="Jones K.M."/>
            <person name="Gansberger K."/>
            <person name="Moffat K."/>
            <person name="Hill J."/>
            <person name="Bera J."/>
            <person name="Fadrosh D."/>
            <person name="Jin S."/>
            <person name="Johri S."/>
            <person name="Kim M."/>
            <person name="Overton L."/>
            <person name="Reardon M."/>
            <person name="Tsitrin T."/>
            <person name="Vuong H."/>
            <person name="Weaver B."/>
            <person name="Ciecko A."/>
            <person name="Tallon L."/>
            <person name="Jackson J."/>
            <person name="Pai G."/>
            <person name="Aken S.V."/>
            <person name="Utterback T."/>
            <person name="Reidmuller S."/>
            <person name="Feldblyum T."/>
            <person name="Hsiao J."/>
            <person name="Zismann V."/>
            <person name="Iobst S."/>
            <person name="de Vazeille A.R."/>
            <person name="Buell C.R."/>
            <person name="Ying K."/>
            <person name="Li Y."/>
            <person name="Lu T."/>
            <person name="Huang Y."/>
            <person name="Zhao Q."/>
            <person name="Feng Q."/>
            <person name="Zhang L."/>
            <person name="Zhu J."/>
            <person name="Weng Q."/>
            <person name="Mu J."/>
            <person name="Lu Y."/>
            <person name="Fan D."/>
            <person name="Liu Y."/>
            <person name="Guan J."/>
            <person name="Zhang Y."/>
            <person name="Yu S."/>
            <person name="Liu X."/>
            <person name="Zhang Y."/>
            <person name="Hong G."/>
            <person name="Han B."/>
            <person name="Choisne N."/>
            <person name="Demange N."/>
            <person name="Orjeda G."/>
            <person name="Samain S."/>
            <person name="Cattolico L."/>
            <person name="Pelletier E."/>
            <person name="Couloux A."/>
            <person name="Segurens B."/>
            <person name="Wincker P."/>
            <person name="D'Hont A."/>
            <person name="Scarpelli C."/>
            <person name="Weissenbach J."/>
            <person name="Salanoubat M."/>
            <person name="Quetier F."/>
            <person name="Yu Y."/>
            <person name="Kim H.R."/>
            <person name="Rambo T."/>
            <person name="Currie J."/>
            <person name="Collura K."/>
            <person name="Luo M."/>
            <person name="Yang T."/>
            <person name="Ammiraju J.S.S."/>
            <person name="Engler F."/>
            <person name="Soderlund C."/>
            <person name="Wing R.A."/>
            <person name="Palmer L.E."/>
            <person name="de la Bastide M."/>
            <person name="Spiegel L."/>
            <person name="Nascimento L."/>
            <person name="Zutavern T."/>
            <person name="O'Shaughnessy A."/>
            <person name="Dike S."/>
            <person name="Dedhia N."/>
            <person name="Preston R."/>
            <person name="Balija V."/>
            <person name="McCombie W.R."/>
            <person name="Chow T."/>
            <person name="Chen H."/>
            <person name="Chung M."/>
            <person name="Chen C."/>
            <person name="Shaw J."/>
            <person name="Wu H."/>
            <person name="Hsiao K."/>
            <person name="Chao Y."/>
            <person name="Chu M."/>
            <person name="Cheng C."/>
            <person name="Hour A."/>
            <person name="Lee P."/>
            <person name="Lin S."/>
            <person name="Lin Y."/>
            <person name="Liou J."/>
            <person name="Liu S."/>
            <person name="Hsing Y."/>
            <person name="Raghuvanshi S."/>
            <person name="Mohanty A."/>
            <person name="Bharti A.K."/>
            <person name="Gaur A."/>
            <person name="Gupta V."/>
            <person name="Kumar D."/>
            <person name="Ravi V."/>
            <person name="Vij S."/>
            <person name="Kapur A."/>
            <person name="Khurana P."/>
            <person name="Khurana P."/>
            <person name="Khurana J.P."/>
            <person name="Tyagi A.K."/>
            <person name="Gaikwad K."/>
            <person name="Singh A."/>
            <person name="Dalal V."/>
            <person name="Srivastava S."/>
            <person name="Dixit A."/>
            <person name="Pal A.K."/>
            <person name="Ghazi I.A."/>
            <person name="Yadav M."/>
            <person name="Pandit A."/>
            <person name="Bhargava A."/>
            <person name="Sureshbabu K."/>
            <person name="Batra K."/>
            <person name="Sharma T.R."/>
            <person name="Mohapatra T."/>
            <person name="Singh N.K."/>
            <person name="Messing J."/>
            <person name="Nelson A.B."/>
            <person name="Fuks G."/>
            <person name="Kavchok S."/>
            <person name="Keizer G."/>
            <person name="Linton E."/>
            <person name="Llaca V."/>
            <person name="Song R."/>
            <person name="Tanyolac B."/>
            <person name="Young S."/>
            <person name="Ho-Il K."/>
            <person name="Hahn J.H."/>
            <person name="Sangsakoo G."/>
            <person name="Vanavichit A."/>
            <person name="de Mattos Luiz.A.T."/>
            <person name="Zimmer P.D."/>
            <person name="Malone G."/>
            <person name="Dellagostin O."/>
            <person name="de Oliveira A.C."/>
            <person name="Bevan M."/>
            <person name="Bancroft I."/>
            <person name="Minx P."/>
            <person name="Cordum H."/>
            <person name="Wilson R."/>
            <person name="Cheng Z."/>
            <person name="Jin W."/>
            <person name="Jiang J."/>
            <person name="Leong S.A."/>
            <person name="Iwama H."/>
            <person name="Gojobori T."/>
            <person name="Itoh T."/>
            <person name="Niimura Y."/>
            <person name="Fujii Y."/>
            <person name="Habara T."/>
            <person name="Sakai H."/>
            <person name="Sato Y."/>
            <person name="Wilson G."/>
            <person name="Kumar K."/>
            <person name="McCouch S."/>
            <person name="Juretic N."/>
            <person name="Hoen D."/>
            <person name="Wright S."/>
            <person name="Bruskiewich R."/>
            <person name="Bureau T."/>
            <person name="Miyao A."/>
            <person name="Hirochika H."/>
            <person name="Nishikawa T."/>
            <person name="Kadowaki K."/>
            <person name="Sugiura M."/>
            <person name="Burr B."/>
            <person name="Sasaki T."/>
        </authorList>
    </citation>
    <scope>NUCLEOTIDE SEQUENCE [LARGE SCALE GENOMIC DNA]</scope>
    <source>
        <strain evidence="3">cv. Nipponbare</strain>
    </source>
</reference>
<evidence type="ECO:0000313" key="2">
    <source>
        <dbReference type="EMBL" id="BAD03135.1"/>
    </source>
</evidence>
<evidence type="ECO:0000313" key="3">
    <source>
        <dbReference type="Proteomes" id="UP000000763"/>
    </source>
</evidence>
<feature type="compositionally biased region" description="Gly residues" evidence="1">
    <location>
        <begin position="98"/>
        <end position="111"/>
    </location>
</feature>
<dbReference type="EMBL" id="AP004375">
    <property type="protein sequence ID" value="BAD03135.1"/>
    <property type="molecule type" value="Genomic_DNA"/>
</dbReference>
<feature type="compositionally biased region" description="Low complexity" evidence="1">
    <location>
        <begin position="8"/>
        <end position="34"/>
    </location>
</feature>
<feature type="region of interest" description="Disordered" evidence="1">
    <location>
        <begin position="1"/>
        <end position="111"/>
    </location>
</feature>
<organism evidence="2 3">
    <name type="scientific">Oryza sativa subsp. japonica</name>
    <name type="common">Rice</name>
    <dbReference type="NCBI Taxonomy" id="39947"/>
    <lineage>
        <taxon>Eukaryota</taxon>
        <taxon>Viridiplantae</taxon>
        <taxon>Streptophyta</taxon>
        <taxon>Embryophyta</taxon>
        <taxon>Tracheophyta</taxon>
        <taxon>Spermatophyta</taxon>
        <taxon>Magnoliopsida</taxon>
        <taxon>Liliopsida</taxon>
        <taxon>Poales</taxon>
        <taxon>Poaceae</taxon>
        <taxon>BOP clade</taxon>
        <taxon>Oryzoideae</taxon>
        <taxon>Oryzeae</taxon>
        <taxon>Oryzinae</taxon>
        <taxon>Oryza</taxon>
        <taxon>Oryza sativa</taxon>
    </lineage>
</organism>
<gene>
    <name evidence="2" type="primary">P0475C12.12</name>
</gene>
<reference evidence="3" key="2">
    <citation type="journal article" date="2008" name="Nucleic Acids Res.">
        <title>The rice annotation project database (RAP-DB): 2008 update.</title>
        <authorList>
            <consortium name="The rice annotation project (RAP)"/>
        </authorList>
    </citation>
    <scope>GENOME REANNOTATION</scope>
    <source>
        <strain evidence="3">cv. Nipponbare</strain>
    </source>
</reference>
<dbReference type="Proteomes" id="UP000000763">
    <property type="component" value="Chromosome 8"/>
</dbReference>
<dbReference type="AlphaFoldDB" id="Q6ZDU4"/>
<accession>Q6ZDU4</accession>
<evidence type="ECO:0000256" key="1">
    <source>
        <dbReference type="SAM" id="MobiDB-lite"/>
    </source>
</evidence>
<protein>
    <submittedName>
        <fullName evidence="2">Uncharacterized protein</fullName>
    </submittedName>
</protein>
<proteinExistence type="predicted"/>
<sequence>MNIAMKISPSPSFFSQPISSSPLLPPLSHSSTPLRRGDWMKAGRQRPGAGRRDGGQLAAARGGAAGWISPSPSSLNPSPPPLSHSSPHLRRGAAGWRPTGGGPVQAGGMGG</sequence>
<name>Q6ZDU4_ORYSJ</name>